<feature type="compositionally biased region" description="Polar residues" evidence="1">
    <location>
        <begin position="323"/>
        <end position="333"/>
    </location>
</feature>
<evidence type="ECO:0000313" key="3">
    <source>
        <dbReference type="Ensembl" id="ENSACIP00000007338.1"/>
    </source>
</evidence>
<accession>A0A3Q0RBQ3</accession>
<dbReference type="InterPro" id="IPR026523">
    <property type="entry name" value="PNMA"/>
</dbReference>
<feature type="region of interest" description="Disordered" evidence="1">
    <location>
        <begin position="1"/>
        <end position="52"/>
    </location>
</feature>
<feature type="domain" description="Paraneoplastic antigen Ma-like C-terminal" evidence="2">
    <location>
        <begin position="93"/>
        <end position="238"/>
    </location>
</feature>
<protein>
    <recommendedName>
        <fullName evidence="2">Paraneoplastic antigen Ma-like C-terminal domain-containing protein</fullName>
    </recommendedName>
</protein>
<name>A0A3Q0RBQ3_AMPCI</name>
<dbReference type="STRING" id="61819.ENSACIP00000007338"/>
<organism evidence="3 4">
    <name type="scientific">Amphilophus citrinellus</name>
    <name type="common">Midas cichlid</name>
    <name type="synonym">Cichlasoma citrinellum</name>
    <dbReference type="NCBI Taxonomy" id="61819"/>
    <lineage>
        <taxon>Eukaryota</taxon>
        <taxon>Metazoa</taxon>
        <taxon>Chordata</taxon>
        <taxon>Craniata</taxon>
        <taxon>Vertebrata</taxon>
        <taxon>Euteleostomi</taxon>
        <taxon>Actinopterygii</taxon>
        <taxon>Neopterygii</taxon>
        <taxon>Teleostei</taxon>
        <taxon>Neoteleostei</taxon>
        <taxon>Acanthomorphata</taxon>
        <taxon>Ovalentaria</taxon>
        <taxon>Cichlomorphae</taxon>
        <taxon>Cichliformes</taxon>
        <taxon>Cichlidae</taxon>
        <taxon>New World cichlids</taxon>
        <taxon>Cichlasomatinae</taxon>
        <taxon>Heroini</taxon>
        <taxon>Amphilophus</taxon>
    </lineage>
</organism>
<dbReference type="Ensembl" id="ENSACIT00000007554.1">
    <property type="protein sequence ID" value="ENSACIP00000007338.1"/>
    <property type="gene ID" value="ENSACIG00000005763.1"/>
</dbReference>
<sequence length="424" mass="47145">MVLNRAAANRICTTHKEPATSTPSLEVKAQPLTDPRPTAVSSDKHPSTSTEALNADSVLVNLVPGDVQRVIVEHIVKHDPLLHPPSTLALHAFSGKSPKPSAEVEYNIWRLRVKQVVNDPTLSEGHQRRMILDSLASPALNVALSIGSQVLPKDYLNELDKAYGNVTRGEELYIQFLKTHQNTGEKASDYLRRLQTLLGEVVDSNGIAKADFDSQLLKQFLRGCWDDTLITALHLKDLLEYPHKAILTFSELLFKIGAYEKESHLKEVCRKRHMCGNSSNVHARTVVNVGDCKLSSNAPTVLDAHTREQLEERIQQLEAELMNNSASGKSQFPRNDKTTQRPTQKAKPIGAAPPTPVSSSGDHRRVRKFCYNSGEDSHMLPQCSNPTNAILVQKKLCERHNARQSQCSINQHQNSPQSDLPLNR</sequence>
<evidence type="ECO:0000256" key="1">
    <source>
        <dbReference type="SAM" id="MobiDB-lite"/>
    </source>
</evidence>
<dbReference type="PANTHER" id="PTHR23095:SF53">
    <property type="entry name" value="ZINC FINGER CCHC DOMAIN-CONTAINING PROTEIN 12-LIKE"/>
    <property type="match status" value="1"/>
</dbReference>
<dbReference type="PANTHER" id="PTHR23095">
    <property type="entry name" value="PARANEOPLASTIC ANTIGEN"/>
    <property type="match status" value="1"/>
</dbReference>
<dbReference type="GeneTree" id="ENSGT01030000235119"/>
<feature type="region of interest" description="Disordered" evidence="1">
    <location>
        <begin position="404"/>
        <end position="424"/>
    </location>
</feature>
<reference evidence="3" key="1">
    <citation type="submission" date="2025-08" db="UniProtKB">
        <authorList>
            <consortium name="Ensembl"/>
        </authorList>
    </citation>
    <scope>IDENTIFICATION</scope>
</reference>
<feature type="region of interest" description="Disordered" evidence="1">
    <location>
        <begin position="323"/>
        <end position="365"/>
    </location>
</feature>
<dbReference type="Pfam" id="PF14893">
    <property type="entry name" value="PNMA"/>
    <property type="match status" value="1"/>
</dbReference>
<dbReference type="OMA" id="SCENEPN"/>
<proteinExistence type="predicted"/>
<dbReference type="InterPro" id="IPR048270">
    <property type="entry name" value="PNMA_C"/>
</dbReference>
<dbReference type="Proteomes" id="UP000261340">
    <property type="component" value="Unplaced"/>
</dbReference>
<keyword evidence="4" id="KW-1185">Reference proteome</keyword>
<evidence type="ECO:0000313" key="4">
    <source>
        <dbReference type="Proteomes" id="UP000261340"/>
    </source>
</evidence>
<reference evidence="3" key="2">
    <citation type="submission" date="2025-09" db="UniProtKB">
        <authorList>
            <consortium name="Ensembl"/>
        </authorList>
    </citation>
    <scope>IDENTIFICATION</scope>
</reference>
<dbReference type="AlphaFoldDB" id="A0A3Q0RBQ3"/>
<evidence type="ECO:0000259" key="2">
    <source>
        <dbReference type="Pfam" id="PF14893"/>
    </source>
</evidence>